<feature type="region of interest" description="Disordered" evidence="5">
    <location>
        <begin position="486"/>
        <end position="512"/>
    </location>
</feature>
<feature type="transmembrane region" description="Helical" evidence="6">
    <location>
        <begin position="62"/>
        <end position="83"/>
    </location>
</feature>
<dbReference type="SMART" id="SM00382">
    <property type="entry name" value="AAA"/>
    <property type="match status" value="1"/>
</dbReference>
<proteinExistence type="predicted"/>
<evidence type="ECO:0000256" key="3">
    <source>
        <dbReference type="ARBA" id="ARBA00045564"/>
    </source>
</evidence>
<evidence type="ECO:0000313" key="9">
    <source>
        <dbReference type="Proteomes" id="UP001164042"/>
    </source>
</evidence>
<accession>A0AA46TVC2</accession>
<dbReference type="InterPro" id="IPR002543">
    <property type="entry name" value="FtsK_dom"/>
</dbReference>
<evidence type="ECO:0000256" key="2">
    <source>
        <dbReference type="ARBA" id="ARBA00022840"/>
    </source>
</evidence>
<evidence type="ECO:0000256" key="1">
    <source>
        <dbReference type="ARBA" id="ARBA00022741"/>
    </source>
</evidence>
<evidence type="ECO:0000259" key="7">
    <source>
        <dbReference type="PROSITE" id="PS50901"/>
    </source>
</evidence>
<name>A0AA46TVC2_9LACT</name>
<comment type="function">
    <text evidence="3">Essential cell division protein that coordinates cell division and chromosome segregation. The N-terminus is involved in assembly of the cell-division machinery. The C-terminus functions as a DNA motor that moves dsDNA in an ATP-dependent manner towards the difSL recombination site, which is located within the replication terminus region. Required for activation of the XerS recombinase, allowing activation of chromosome unlinking by recombination.</text>
</comment>
<organism evidence="8 9">
    <name type="scientific">Lactococcus garvieae</name>
    <dbReference type="NCBI Taxonomy" id="1363"/>
    <lineage>
        <taxon>Bacteria</taxon>
        <taxon>Bacillati</taxon>
        <taxon>Bacillota</taxon>
        <taxon>Bacilli</taxon>
        <taxon>Lactobacillales</taxon>
        <taxon>Streptococcaceae</taxon>
        <taxon>Lactococcus</taxon>
    </lineage>
</organism>
<dbReference type="Proteomes" id="UP001164042">
    <property type="component" value="Chromosome"/>
</dbReference>
<feature type="transmembrane region" description="Helical" evidence="6">
    <location>
        <begin position="21"/>
        <end position="42"/>
    </location>
</feature>
<dbReference type="EMBL" id="CP109635">
    <property type="protein sequence ID" value="UYT10236.1"/>
    <property type="molecule type" value="Genomic_DNA"/>
</dbReference>
<feature type="binding site" evidence="4">
    <location>
        <begin position="223"/>
        <end position="230"/>
    </location>
    <ligand>
        <name>ATP</name>
        <dbReference type="ChEBI" id="CHEBI:30616"/>
    </ligand>
</feature>
<dbReference type="GO" id="GO:0005524">
    <property type="term" value="F:ATP binding"/>
    <property type="evidence" value="ECO:0007669"/>
    <property type="project" value="UniProtKB-UniRule"/>
</dbReference>
<feature type="compositionally biased region" description="Basic and acidic residues" evidence="5">
    <location>
        <begin position="486"/>
        <end position="498"/>
    </location>
</feature>
<dbReference type="PANTHER" id="PTHR22683">
    <property type="entry name" value="SPORULATION PROTEIN RELATED"/>
    <property type="match status" value="1"/>
</dbReference>
<keyword evidence="2 4" id="KW-0067">ATP-binding</keyword>
<dbReference type="PROSITE" id="PS50901">
    <property type="entry name" value="FTSK"/>
    <property type="match status" value="1"/>
</dbReference>
<reference evidence="8" key="1">
    <citation type="submission" date="2022-10" db="EMBL/GenBank/DDBJ databases">
        <title>Genome assembly of Lactococcus garvieae isolates from cricket gut.</title>
        <authorList>
            <person name="Luecke A.R."/>
            <person name="Brown A.M.V."/>
            <person name="Wakeman C.A."/>
        </authorList>
    </citation>
    <scope>NUCLEOTIDE SEQUENCE</scope>
    <source>
        <strain evidence="8">Alexii-11_2</strain>
    </source>
</reference>
<dbReference type="RefSeq" id="WP_264308108.1">
    <property type="nucleotide sequence ID" value="NZ_CP109635.1"/>
</dbReference>
<dbReference type="Gene3D" id="3.40.50.300">
    <property type="entry name" value="P-loop containing nucleotide triphosphate hydrolases"/>
    <property type="match status" value="1"/>
</dbReference>
<dbReference type="InterPro" id="IPR003593">
    <property type="entry name" value="AAA+_ATPase"/>
</dbReference>
<keyword evidence="6" id="KW-0812">Transmembrane</keyword>
<protein>
    <submittedName>
        <fullName evidence="8">FtsK/SpoIIIE domain-containing protein</fullName>
    </submittedName>
</protein>
<dbReference type="Pfam" id="PF01580">
    <property type="entry name" value="FtsK_SpoIIIE"/>
    <property type="match status" value="1"/>
</dbReference>
<evidence type="ECO:0000256" key="6">
    <source>
        <dbReference type="SAM" id="Phobius"/>
    </source>
</evidence>
<dbReference type="PANTHER" id="PTHR22683:SF47">
    <property type="entry name" value="FTSK DOMAIN-CONTAINING PROTEIN YDCQ"/>
    <property type="match status" value="1"/>
</dbReference>
<dbReference type="GO" id="GO:0003677">
    <property type="term" value="F:DNA binding"/>
    <property type="evidence" value="ECO:0007669"/>
    <property type="project" value="InterPro"/>
</dbReference>
<evidence type="ECO:0000256" key="5">
    <source>
        <dbReference type="SAM" id="MobiDB-lite"/>
    </source>
</evidence>
<keyword evidence="6" id="KW-0472">Membrane</keyword>
<gene>
    <name evidence="8" type="ORF">OF801_09815</name>
</gene>
<dbReference type="SUPFAM" id="SSF52540">
    <property type="entry name" value="P-loop containing nucleoside triphosphate hydrolases"/>
    <property type="match status" value="1"/>
</dbReference>
<keyword evidence="6" id="KW-1133">Transmembrane helix</keyword>
<keyword evidence="1 4" id="KW-0547">Nucleotide-binding</keyword>
<evidence type="ECO:0000256" key="4">
    <source>
        <dbReference type="PROSITE-ProRule" id="PRU00289"/>
    </source>
</evidence>
<evidence type="ECO:0000313" key="8">
    <source>
        <dbReference type="EMBL" id="UYT10236.1"/>
    </source>
</evidence>
<feature type="domain" description="FtsK" evidence="7">
    <location>
        <begin position="206"/>
        <end position="389"/>
    </location>
</feature>
<sequence>MKNFFVFRGLKLRLLHRHNLRIWKIFLSLPFLVFLALYHYFITYPVFAEVQDFSDWKIYIQPVLVTFLVLLVAFLVSSTIVRGSELRDGFFMKSKKRQMLAIFMYSNNIVERKTVKREKGSVEKKKFPKAYYRAKKDVDVFTFATGNQFHGQVINLGKTLSEMYLADLTKINWEMGFISYEFLSNNLSKRISFEKVSASDGKITLMNGVVWEYDKLPHMLITGGTGGGKTYFIYALLYALVQEGRVHIADPKMADLAEFANFKAFKGLVVHDKADILEMVKEAVELMDKRYIYMKQQENYTVGKNYRYYGMEPEFIIIDELSAFVSVLSSMEDMQFQDTLTPLVLKARQAGVYFIGATQRPDANTLPGQIRDNLLCRVSLGRLSPIGYEMTFPDSKDKAFVNKDVIGRGYIDIGTGIPIEFYSPLVNKKFDFVEHFKNIPPMPFTDVSHIELTPEAKAEVNEFYDDISDFEQEFIESAKDELIKEEEKQKEENIEKLMSEAGVPSYRNKLGE</sequence>
<dbReference type="InterPro" id="IPR027417">
    <property type="entry name" value="P-loop_NTPase"/>
</dbReference>
<dbReference type="AlphaFoldDB" id="A0AA46TVC2"/>
<dbReference type="InterPro" id="IPR050206">
    <property type="entry name" value="FtsK/SpoIIIE/SftA"/>
</dbReference>